<name>A0AAE4FQB9_CLOSG</name>
<dbReference type="RefSeq" id="WP_310944572.1">
    <property type="nucleotide sequence ID" value="NZ_JARUIS010000040.1"/>
</dbReference>
<dbReference type="PANTHER" id="PTHR30032">
    <property type="entry name" value="N-ACETYLMURAMOYL-L-ALANINE AMIDASE-RELATED"/>
    <property type="match status" value="1"/>
</dbReference>
<protein>
    <submittedName>
        <fullName evidence="2">Cell wall-binding repeat-containing protein</fullName>
    </submittedName>
</protein>
<evidence type="ECO:0000259" key="1">
    <source>
        <dbReference type="Pfam" id="PF04151"/>
    </source>
</evidence>
<dbReference type="Gene3D" id="3.40.50.12090">
    <property type="match status" value="3"/>
</dbReference>
<dbReference type="Pfam" id="PF04122">
    <property type="entry name" value="CW_binding_2"/>
    <property type="match status" value="3"/>
</dbReference>
<dbReference type="Pfam" id="PF04151">
    <property type="entry name" value="PPC"/>
    <property type="match status" value="1"/>
</dbReference>
<gene>
    <name evidence="2" type="ORF">P9J83_17515</name>
</gene>
<dbReference type="SUPFAM" id="SSF89260">
    <property type="entry name" value="Collagen-binding domain"/>
    <property type="match status" value="3"/>
</dbReference>
<sequence length="688" mass="77843">MVKSKEKNKIFFTLLVIALMFIANSNKVKASDEINFKRLYGKERYETSASICSGGWETSEYAVLASGEGFADALSAAPLAKKYNAPIILTEKNKLNDNARTQLKNLQTKNVIIIGGNGSISKNIETELKNLGINYSRIYGKNRYETSLKIAKEIGVKNGVVITNGLGFADALAMAPIAASKQMPILLTPSDKLTSDTKAFLNKNSYNKSYVLGGTATVSDYIKNSLKNPTRLSGIDRFQTNIAILNHFKEDLNLDEVYMASGNGYADALSGSVLAGKNKSPIILINDNLNESTKEFVGTNKSNFKNVTIFGGEGVVKEPIISSLFGAFKSGEARSDTKKISAERLDRSYLKDYHMELSEQGKLDIDYDINNFMRFDLILLDEKGNEIIKKSYNDLKQNQSIHNTYNDIRLPKGKYIIRVHAFNMNGTYTIKAKYTQEGEGFEKEFNNDLKTANIIKPNKSIIGSINSYNDVDYYKFTLNEKGNLKINLKHNQYGIYGFKVSLLDENNKSISEFISGGENINSYSNKLRLSKGTYFVKVEYERWHDEALPYELNLVYNVEDENYESEPNDYIQDANYIKCNKEYIGNIQSIDDRDYYKINLNSDSKITINFKHDESYGKWTIYLCDKDNNIIKRFKSYGFEVNKDFDSVELKSGEYYVSVEGRDDSDYIINVKQEAPDKPDSVNKNISK</sequence>
<dbReference type="Gene3D" id="2.60.120.380">
    <property type="match status" value="3"/>
</dbReference>
<reference evidence="2" key="1">
    <citation type="submission" date="2023-04" db="EMBL/GenBank/DDBJ databases">
        <title>Assessment of the microbiological origin of a defect in Grana Padano cheese.</title>
        <authorList>
            <person name="Zago M."/>
            <person name="Rossetti L."/>
            <person name="Bonvini B."/>
            <person name="Carminati D."/>
            <person name="Giraffa G."/>
        </authorList>
    </citation>
    <scope>NUCLEOTIDE SEQUENCE</scope>
    <source>
        <strain evidence="2">4990</strain>
    </source>
</reference>
<proteinExistence type="predicted"/>
<dbReference type="Proteomes" id="UP001182303">
    <property type="component" value="Unassembled WGS sequence"/>
</dbReference>
<dbReference type="PANTHER" id="PTHR30032:SF8">
    <property type="entry name" value="GERMINATION-SPECIFIC N-ACETYLMURAMOYL-L-ALANINE AMIDASE"/>
    <property type="match status" value="1"/>
</dbReference>
<dbReference type="InterPro" id="IPR007280">
    <property type="entry name" value="Peptidase_C_arc/bac"/>
</dbReference>
<organism evidence="2 3">
    <name type="scientific">Clostridium sporogenes</name>
    <dbReference type="NCBI Taxonomy" id="1509"/>
    <lineage>
        <taxon>Bacteria</taxon>
        <taxon>Bacillati</taxon>
        <taxon>Bacillota</taxon>
        <taxon>Clostridia</taxon>
        <taxon>Eubacteriales</taxon>
        <taxon>Clostridiaceae</taxon>
        <taxon>Clostridium</taxon>
    </lineage>
</organism>
<dbReference type="EMBL" id="JARUIS010000040">
    <property type="protein sequence ID" value="MDS1005266.1"/>
    <property type="molecule type" value="Genomic_DNA"/>
</dbReference>
<evidence type="ECO:0000313" key="2">
    <source>
        <dbReference type="EMBL" id="MDS1005266.1"/>
    </source>
</evidence>
<dbReference type="InterPro" id="IPR051922">
    <property type="entry name" value="Bact_Sporulation_Assoc"/>
</dbReference>
<evidence type="ECO:0000313" key="3">
    <source>
        <dbReference type="Proteomes" id="UP001182303"/>
    </source>
</evidence>
<accession>A0AAE4FQB9</accession>
<dbReference type="AlphaFoldDB" id="A0AAE4FQB9"/>
<dbReference type="InterPro" id="IPR007253">
    <property type="entry name" value="Cell_wall-bd_2"/>
</dbReference>
<feature type="domain" description="Peptidase C-terminal archaeal/bacterial" evidence="1">
    <location>
        <begin position="470"/>
        <end position="538"/>
    </location>
</feature>
<comment type="caution">
    <text evidence="2">The sequence shown here is derived from an EMBL/GenBank/DDBJ whole genome shotgun (WGS) entry which is preliminary data.</text>
</comment>